<dbReference type="AlphaFoldDB" id="A0A392RPV5"/>
<comment type="caution">
    <text evidence="1">The sequence shown here is derived from an EMBL/GenBank/DDBJ whole genome shotgun (WGS) entry which is preliminary data.</text>
</comment>
<feature type="non-terminal residue" evidence="1">
    <location>
        <position position="1"/>
    </location>
</feature>
<accession>A0A392RPV5</accession>
<reference evidence="1 2" key="1">
    <citation type="journal article" date="2018" name="Front. Plant Sci.">
        <title>Red Clover (Trifolium pratense) and Zigzag Clover (T. medium) - A Picture of Genomic Similarities and Differences.</title>
        <authorList>
            <person name="Dluhosova J."/>
            <person name="Istvanek J."/>
            <person name="Nedelnik J."/>
            <person name="Repkova J."/>
        </authorList>
    </citation>
    <scope>NUCLEOTIDE SEQUENCE [LARGE SCALE GENOMIC DNA]</scope>
    <source>
        <strain evidence="2">cv. 10/8</strain>
        <tissue evidence="1">Leaf</tissue>
    </source>
</reference>
<name>A0A392RPV5_9FABA</name>
<dbReference type="EMBL" id="LXQA010246256">
    <property type="protein sequence ID" value="MCI37595.1"/>
    <property type="molecule type" value="Genomic_DNA"/>
</dbReference>
<evidence type="ECO:0000313" key="2">
    <source>
        <dbReference type="Proteomes" id="UP000265520"/>
    </source>
</evidence>
<organism evidence="1 2">
    <name type="scientific">Trifolium medium</name>
    <dbReference type="NCBI Taxonomy" id="97028"/>
    <lineage>
        <taxon>Eukaryota</taxon>
        <taxon>Viridiplantae</taxon>
        <taxon>Streptophyta</taxon>
        <taxon>Embryophyta</taxon>
        <taxon>Tracheophyta</taxon>
        <taxon>Spermatophyta</taxon>
        <taxon>Magnoliopsida</taxon>
        <taxon>eudicotyledons</taxon>
        <taxon>Gunneridae</taxon>
        <taxon>Pentapetalae</taxon>
        <taxon>rosids</taxon>
        <taxon>fabids</taxon>
        <taxon>Fabales</taxon>
        <taxon>Fabaceae</taxon>
        <taxon>Papilionoideae</taxon>
        <taxon>50 kb inversion clade</taxon>
        <taxon>NPAAA clade</taxon>
        <taxon>Hologalegina</taxon>
        <taxon>IRL clade</taxon>
        <taxon>Trifolieae</taxon>
        <taxon>Trifolium</taxon>
    </lineage>
</organism>
<dbReference type="Proteomes" id="UP000265520">
    <property type="component" value="Unassembled WGS sequence"/>
</dbReference>
<sequence>ANGQTVVVLNPRSSDNATSKARIPSIEKLSYLYTNPDLATRVHALLDRDDMSIRFPVRDAIGGLTSGGTVTYGFLYLGELVQRIEQAGGKADCGAD</sequence>
<keyword evidence="2" id="KW-1185">Reference proteome</keyword>
<evidence type="ECO:0000313" key="1">
    <source>
        <dbReference type="EMBL" id="MCI37595.1"/>
    </source>
</evidence>
<protein>
    <submittedName>
        <fullName evidence="1">Uncharacterized protein</fullName>
    </submittedName>
</protein>
<proteinExistence type="predicted"/>